<dbReference type="KEGG" id="fng:JM64_05915"/>
<dbReference type="NCBIfam" id="TIGR00290">
    <property type="entry name" value="MJ0570_dom"/>
    <property type="match status" value="1"/>
</dbReference>
<dbReference type="GO" id="GO:0005524">
    <property type="term" value="F:ATP binding"/>
    <property type="evidence" value="ECO:0007669"/>
    <property type="project" value="UniProtKB-KW"/>
</dbReference>
<keyword evidence="2" id="KW-0547">Nucleotide-binding</keyword>
<reference evidence="2 3" key="1">
    <citation type="submission" date="2014-08" db="EMBL/GenBank/DDBJ databases">
        <title>Fervidobacterium pennivorans DYC genome.</title>
        <authorList>
            <person name="Wushke S."/>
        </authorList>
    </citation>
    <scope>NUCLEOTIDE SEQUENCE [LARGE SCALE GENOMIC DNA]</scope>
    <source>
        <strain evidence="2 3">DYC</strain>
    </source>
</reference>
<dbReference type="Gene3D" id="3.90.1490.10">
    <property type="entry name" value="putative n-type atp pyrophosphatase, domain 2"/>
    <property type="match status" value="1"/>
</dbReference>
<dbReference type="CDD" id="cd01994">
    <property type="entry name" value="AANH_PF0828-like"/>
    <property type="match status" value="1"/>
</dbReference>
<feature type="domain" description="Diphthamide synthase" evidence="1">
    <location>
        <begin position="11"/>
        <end position="214"/>
    </location>
</feature>
<dbReference type="EMBL" id="CP011393">
    <property type="protein sequence ID" value="ANE41544.1"/>
    <property type="molecule type" value="Genomic_DNA"/>
</dbReference>
<dbReference type="InterPro" id="IPR014729">
    <property type="entry name" value="Rossmann-like_a/b/a_fold"/>
</dbReference>
<proteinExistence type="predicted"/>
<dbReference type="Proteomes" id="UP000077096">
    <property type="component" value="Chromosome"/>
</dbReference>
<evidence type="ECO:0000259" key="1">
    <source>
        <dbReference type="Pfam" id="PF01902"/>
    </source>
</evidence>
<gene>
    <name evidence="2" type="ORF">JM64_05915</name>
</gene>
<sequence length="216" mass="24792">MSTQDKVIFSSWSGGKDSALALNRALKELKKVDILFTMFDETCVHTRAHGLPKEIITAQAESIGARSITRCATWETYEHEFLEFLKEHAQNGIGIFGDIDLQEHRDWVERVCKTYNVTALEPLWLEPREKLLEEFLKEGFKAKIIATKKEYKELLGKELQEGETLKLIEKLNIDLSGENGEYHTVVYDGPIFKKPIRIKIVGNYSTEKNEYLIVGI</sequence>
<organism evidence="2 3">
    <name type="scientific">Fervidobacterium pennivorans</name>
    <dbReference type="NCBI Taxonomy" id="93466"/>
    <lineage>
        <taxon>Bacteria</taxon>
        <taxon>Thermotogati</taxon>
        <taxon>Thermotogota</taxon>
        <taxon>Thermotogae</taxon>
        <taxon>Thermotogales</taxon>
        <taxon>Fervidobacteriaceae</taxon>
        <taxon>Fervidobacterium</taxon>
    </lineage>
</organism>
<dbReference type="OrthoDB" id="3572539at2"/>
<dbReference type="InterPro" id="IPR002761">
    <property type="entry name" value="Diphthami_syn_dom"/>
</dbReference>
<dbReference type="Gene3D" id="3.40.50.620">
    <property type="entry name" value="HUPs"/>
    <property type="match status" value="1"/>
</dbReference>
<keyword evidence="2" id="KW-0067">ATP-binding</keyword>
<dbReference type="Pfam" id="PF01902">
    <property type="entry name" value="Diphthami_syn_2"/>
    <property type="match status" value="1"/>
</dbReference>
<protein>
    <submittedName>
        <fullName evidence="2">ATP-binding protein</fullName>
    </submittedName>
</protein>
<dbReference type="SUPFAM" id="SSF52402">
    <property type="entry name" value="Adenine nucleotide alpha hydrolases-like"/>
    <property type="match status" value="1"/>
</dbReference>
<name>A0A172T3K9_FERPE</name>
<dbReference type="AlphaFoldDB" id="A0A172T3K9"/>
<accession>A0A172T3K9</accession>
<dbReference type="PATRIC" id="fig|93466.3.peg.1260"/>
<evidence type="ECO:0000313" key="3">
    <source>
        <dbReference type="Proteomes" id="UP000077096"/>
    </source>
</evidence>
<evidence type="ECO:0000313" key="2">
    <source>
        <dbReference type="EMBL" id="ANE41544.1"/>
    </source>
</evidence>